<feature type="active site" description="Proton acceptor; specific for L-alanine" evidence="5">
    <location>
        <position position="714"/>
    </location>
</feature>
<dbReference type="GO" id="GO:0030170">
    <property type="term" value="F:pyridoxal phosphate binding"/>
    <property type="evidence" value="ECO:0007669"/>
    <property type="project" value="UniProtKB-UniRule"/>
</dbReference>
<comment type="catalytic activity">
    <reaction evidence="1 5">
        <text>L-alanine = D-alanine</text>
        <dbReference type="Rhea" id="RHEA:20249"/>
        <dbReference type="ChEBI" id="CHEBI:57416"/>
        <dbReference type="ChEBI" id="CHEBI:57972"/>
        <dbReference type="EC" id="5.1.1.1"/>
    </reaction>
</comment>
<feature type="modified residue" description="N6-(pyridoxal phosphate)lysine" evidence="5 6">
    <location>
        <position position="488"/>
    </location>
</feature>
<dbReference type="Gene3D" id="3.40.1190.10">
    <property type="entry name" value="Mur-like, catalytic domain"/>
    <property type="match status" value="1"/>
</dbReference>
<evidence type="ECO:0000256" key="7">
    <source>
        <dbReference type="PIRSR" id="PIRSR600821-52"/>
    </source>
</evidence>
<dbReference type="InterPro" id="IPR035911">
    <property type="entry name" value="MurE/MurF_N"/>
</dbReference>
<dbReference type="GO" id="GO:0008784">
    <property type="term" value="F:alanine racemase activity"/>
    <property type="evidence" value="ECO:0007669"/>
    <property type="project" value="UniProtKB-UniRule"/>
</dbReference>
<evidence type="ECO:0000256" key="2">
    <source>
        <dbReference type="ARBA" id="ARBA00001933"/>
    </source>
</evidence>
<dbReference type="SUPFAM" id="SSF53623">
    <property type="entry name" value="MurD-like peptide ligases, catalytic domain"/>
    <property type="match status" value="1"/>
</dbReference>
<feature type="binding site" evidence="5 7">
    <location>
        <position position="586"/>
    </location>
    <ligand>
        <name>substrate</name>
    </ligand>
</feature>
<keyword evidence="4 5" id="KW-0413">Isomerase</keyword>
<dbReference type="OrthoDB" id="9801978at2"/>
<comment type="pathway">
    <text evidence="5">Amino-acid biosynthesis; D-alanine biosynthesis; D-alanine from L-alanine: step 1/1.</text>
</comment>
<dbReference type="InterPro" id="IPR000821">
    <property type="entry name" value="Ala_racemase"/>
</dbReference>
<evidence type="ECO:0000256" key="3">
    <source>
        <dbReference type="ARBA" id="ARBA00022898"/>
    </source>
</evidence>
<dbReference type="InterPro" id="IPR009006">
    <property type="entry name" value="Ala_racemase/Decarboxylase_C"/>
</dbReference>
<dbReference type="InterPro" id="IPR029066">
    <property type="entry name" value="PLP-binding_barrel"/>
</dbReference>
<dbReference type="SUPFAM" id="SSF63418">
    <property type="entry name" value="MurE/MurF N-terminal domain"/>
    <property type="match status" value="1"/>
</dbReference>
<dbReference type="AlphaFoldDB" id="A0A1G9XA32"/>
<dbReference type="Proteomes" id="UP000199226">
    <property type="component" value="Unassembled WGS sequence"/>
</dbReference>
<dbReference type="FunFam" id="3.20.20.10:FF:000002">
    <property type="entry name" value="Alanine racemase"/>
    <property type="match status" value="1"/>
</dbReference>
<dbReference type="Gene3D" id="3.40.1390.10">
    <property type="entry name" value="MurE/MurF, N-terminal domain"/>
    <property type="match status" value="1"/>
</dbReference>
<keyword evidence="10" id="KW-1185">Reference proteome</keyword>
<dbReference type="Pfam" id="PF01168">
    <property type="entry name" value="Ala_racemase_N"/>
    <property type="match status" value="1"/>
</dbReference>
<dbReference type="PRINTS" id="PR00992">
    <property type="entry name" value="ALARACEMASE"/>
</dbReference>
<dbReference type="EC" id="5.1.1.1" evidence="5"/>
<reference evidence="10" key="1">
    <citation type="submission" date="2016-10" db="EMBL/GenBank/DDBJ databases">
        <authorList>
            <person name="Varghese N."/>
            <person name="Submissions S."/>
        </authorList>
    </citation>
    <scope>NUCLEOTIDE SEQUENCE [LARGE SCALE GENOMIC DNA]</scope>
    <source>
        <strain evidence="10">DSM 24536</strain>
    </source>
</reference>
<comment type="cofactor">
    <cofactor evidence="2 5 6">
        <name>pyridoxal 5'-phosphate</name>
        <dbReference type="ChEBI" id="CHEBI:597326"/>
    </cofactor>
</comment>
<evidence type="ECO:0000256" key="5">
    <source>
        <dbReference type="HAMAP-Rule" id="MF_01201"/>
    </source>
</evidence>
<dbReference type="STRING" id="990371.SAMN05421813_12944"/>
<dbReference type="InterPro" id="IPR013221">
    <property type="entry name" value="Mur_ligase_cen"/>
</dbReference>
<dbReference type="NCBIfam" id="TIGR00492">
    <property type="entry name" value="alr"/>
    <property type="match status" value="1"/>
</dbReference>
<dbReference type="SMART" id="SM01005">
    <property type="entry name" value="Ala_racemase_C"/>
    <property type="match status" value="1"/>
</dbReference>
<dbReference type="PANTHER" id="PTHR30511">
    <property type="entry name" value="ALANINE RACEMASE"/>
    <property type="match status" value="1"/>
</dbReference>
<accession>A0A1G9XA32</accession>
<dbReference type="Pfam" id="PF08245">
    <property type="entry name" value="Mur_ligase_M"/>
    <property type="match status" value="1"/>
</dbReference>
<dbReference type="UniPathway" id="UPA00042">
    <property type="reaction ID" value="UER00497"/>
</dbReference>
<dbReference type="PANTHER" id="PTHR30511:SF0">
    <property type="entry name" value="ALANINE RACEMASE, CATABOLIC-RELATED"/>
    <property type="match status" value="1"/>
</dbReference>
<sequence>MNHLLYSVEELTEIFNARAFVRDRGSVIRTLLTDSRKLNDPAKGLFFALKSRRDGHSFISEVYKQGVRNFVISDPDFSILQFKDANFFLVQDTLMALQSLSASHRSRYDYPVIGITGSNGKTIVKEWLYQLLSPENNIIRSPKSFNSQIGVPVSVWEMNEEYDFAIFEAGISKSGEMENLAKIIRPTIGILTNIGEAHQIGFESNEEKISEKLKLFELADLFIYSGKYLHEFQGTLPGENKFTWSFYEKADLEIIKVESLDNKFQVLLAQYLGREIQAIIPFKDQASLENAVICWATMLALGYEPGEASIRLEKLIPIGMRLELKNGINNCSVIDDSYSLDLSSLAIALDFLKQQNQHPRRTLILSDIPGVDSELVYEKVRHLLVNKSVDRLIAVGEKIIKYVTDFPCEVELFKSTEDLLSQFSSLKFQNETVLLKGARTFGFEDISQLLTQKVHETVLEINLNALEHNLNYYKSEIGTGTKIMAMVKAFSYGSGSFEIANLLEFNKVDYLAVAYADEGVALRKAGSSLPIMVMSPDARAFDTIIKHELEPEIYSVRVLNEFEEVLKLKNLSNYPVHIKLDTGMHRLGFMEEELDQLLSLLNGNKLMHVQSVFSHLVASEDPEHDDFTSQQISLFIKLSDKIREGLGYSFIRHLANSSGISRWPDARFEMVRLGIGLYGIDSAFGNKSPLQTVTSLKTSISQIKKIPAGDTVGYSREGKMPDGGTIATVKIGYADGYNRGLGNGKGKMLVRGNIVPTIGKICMDMCMIDITGINAEEGDEVVVFNDVIRVEDIAKQLNTIPYEVLTGISQRVKRIYYYE</sequence>
<evidence type="ECO:0000256" key="4">
    <source>
        <dbReference type="ARBA" id="ARBA00023235"/>
    </source>
</evidence>
<dbReference type="GO" id="GO:0030632">
    <property type="term" value="P:D-alanine biosynthetic process"/>
    <property type="evidence" value="ECO:0007669"/>
    <property type="project" value="UniProtKB-UniRule"/>
</dbReference>
<dbReference type="Gene3D" id="3.20.20.10">
    <property type="entry name" value="Alanine racemase"/>
    <property type="match status" value="1"/>
</dbReference>
<evidence type="ECO:0000256" key="1">
    <source>
        <dbReference type="ARBA" id="ARBA00000316"/>
    </source>
</evidence>
<dbReference type="InterPro" id="IPR011079">
    <property type="entry name" value="Ala_racemase_C"/>
</dbReference>
<name>A0A1G9XA32_9SPHI</name>
<dbReference type="GO" id="GO:0016881">
    <property type="term" value="F:acid-amino acid ligase activity"/>
    <property type="evidence" value="ECO:0007669"/>
    <property type="project" value="InterPro"/>
</dbReference>
<feature type="domain" description="Alanine racemase C-terminal" evidence="8">
    <location>
        <begin position="693"/>
        <end position="817"/>
    </location>
</feature>
<dbReference type="GO" id="GO:0005829">
    <property type="term" value="C:cytosol"/>
    <property type="evidence" value="ECO:0007669"/>
    <property type="project" value="TreeGrafter"/>
</dbReference>
<dbReference type="InterPro" id="IPR001608">
    <property type="entry name" value="Ala_racemase_N"/>
</dbReference>
<dbReference type="SUPFAM" id="SSF51419">
    <property type="entry name" value="PLP-binding barrel"/>
    <property type="match status" value="1"/>
</dbReference>
<dbReference type="CDD" id="cd00430">
    <property type="entry name" value="PLPDE_III_AR"/>
    <property type="match status" value="1"/>
</dbReference>
<evidence type="ECO:0000256" key="6">
    <source>
        <dbReference type="PIRSR" id="PIRSR600821-50"/>
    </source>
</evidence>
<feature type="active site" description="Proton acceptor; specific for D-alanine" evidence="5">
    <location>
        <position position="488"/>
    </location>
</feature>
<dbReference type="SUPFAM" id="SSF50621">
    <property type="entry name" value="Alanine racemase C-terminal domain-like"/>
    <property type="match status" value="1"/>
</dbReference>
<comment type="similarity">
    <text evidence="5">Belongs to the alanine racemase family.</text>
</comment>
<dbReference type="EMBL" id="FNHH01000029">
    <property type="protein sequence ID" value="SDM93659.1"/>
    <property type="molecule type" value="Genomic_DNA"/>
</dbReference>
<keyword evidence="3 5" id="KW-0663">Pyridoxal phosphate</keyword>
<dbReference type="InterPro" id="IPR036565">
    <property type="entry name" value="Mur-like_cat_sf"/>
</dbReference>
<dbReference type="RefSeq" id="WP_090706460.1">
    <property type="nucleotide sequence ID" value="NZ_FNHH01000029.1"/>
</dbReference>
<dbReference type="SUPFAM" id="SSF53244">
    <property type="entry name" value="MurD-like peptide ligases, peptide-binding domain"/>
    <property type="match status" value="1"/>
</dbReference>
<organism evidence="9 10">
    <name type="scientific">Daejeonella rubra</name>
    <dbReference type="NCBI Taxonomy" id="990371"/>
    <lineage>
        <taxon>Bacteria</taxon>
        <taxon>Pseudomonadati</taxon>
        <taxon>Bacteroidota</taxon>
        <taxon>Sphingobacteriia</taxon>
        <taxon>Sphingobacteriales</taxon>
        <taxon>Sphingobacteriaceae</taxon>
        <taxon>Daejeonella</taxon>
    </lineage>
</organism>
<dbReference type="Gene3D" id="2.40.37.10">
    <property type="entry name" value="Lyase, Ornithine Decarboxylase, Chain A, domain 1"/>
    <property type="match status" value="1"/>
</dbReference>
<dbReference type="Pfam" id="PF00842">
    <property type="entry name" value="Ala_racemase_C"/>
    <property type="match status" value="1"/>
</dbReference>
<evidence type="ECO:0000313" key="10">
    <source>
        <dbReference type="Proteomes" id="UP000199226"/>
    </source>
</evidence>
<feature type="binding site" evidence="5 7">
    <location>
        <position position="763"/>
    </location>
    <ligand>
        <name>substrate</name>
    </ligand>
</feature>
<evidence type="ECO:0000259" key="8">
    <source>
        <dbReference type="SMART" id="SM01005"/>
    </source>
</evidence>
<dbReference type="HAMAP" id="MF_01201">
    <property type="entry name" value="Ala_racemase"/>
    <property type="match status" value="1"/>
</dbReference>
<dbReference type="Gene3D" id="3.90.190.20">
    <property type="entry name" value="Mur ligase, C-terminal domain"/>
    <property type="match status" value="1"/>
</dbReference>
<dbReference type="InterPro" id="IPR036615">
    <property type="entry name" value="Mur_ligase_C_dom_sf"/>
</dbReference>
<dbReference type="NCBIfam" id="NF008897">
    <property type="entry name" value="PRK11930.1"/>
    <property type="match status" value="1"/>
</dbReference>
<evidence type="ECO:0000313" key="9">
    <source>
        <dbReference type="EMBL" id="SDM93659.1"/>
    </source>
</evidence>
<dbReference type="GO" id="GO:0005524">
    <property type="term" value="F:ATP binding"/>
    <property type="evidence" value="ECO:0007669"/>
    <property type="project" value="InterPro"/>
</dbReference>
<comment type="function">
    <text evidence="5">Catalyzes the interconversion of L-alanine and D-alanine. May also act on other amino acids.</text>
</comment>
<protein>
    <recommendedName>
        <fullName evidence="5">Alanine racemase</fullName>
        <ecNumber evidence="5">5.1.1.1</ecNumber>
    </recommendedName>
</protein>
<gene>
    <name evidence="9" type="ORF">SAMN05421813_12944</name>
</gene>
<proteinExistence type="inferred from homology"/>